<dbReference type="InterPro" id="IPR029058">
    <property type="entry name" value="AB_hydrolase_fold"/>
</dbReference>
<sequence>MASPDHAGPNVSTTSGAVRGRRHTDGSTFLGVPYAAAPSGADRFAPPRPHAPWNGVRDATRQGPTAPQPRRDSFGTLDMSPYFGPGWIHGDDYLTLNVWAPEPRNSPAPVMVFVHGGGFVAGSSHCELYDGRAFARDGVVLITLNYRLGIPGFLHLDDAPDNRGLLDVLAALRWIQDNVAAFGGDPANVTLFGQSAGAVLVTGILADPAARGLVHRMIVQSGTGTGAFTPDQADRVTDAVGRQLRRPPTAAGLADLPDEELVALIPQLGSVDLRTRDAFHPLGGITPFSLVLDQQPADTIAAGGGAEVDLLIGSNTEEGNLYLAPHGQLTDTSDEDLLLAAARSHPRPSVLVQEYRSRHPGASNPELHSAIVSDALFGDGTRRTAAAHATAHPDRTFLYEFSWQSDALEGRLGAAHTVELPFVFDNVRLPGLHGPQALLGTAPPPADLAERMHRTWIRFATTGDPGWPPHETGRPRAVHITDTWTWQ</sequence>
<feature type="domain" description="Carboxylesterase type B" evidence="6">
    <location>
        <begin position="9"/>
        <end position="466"/>
    </location>
</feature>
<dbReference type="PROSITE" id="PS00122">
    <property type="entry name" value="CARBOXYLESTERASE_B_1"/>
    <property type="match status" value="1"/>
</dbReference>
<evidence type="ECO:0000313" key="7">
    <source>
        <dbReference type="EMBL" id="WTY94466.1"/>
    </source>
</evidence>
<feature type="region of interest" description="Disordered" evidence="5">
    <location>
        <begin position="1"/>
        <end position="76"/>
    </location>
</feature>
<protein>
    <recommendedName>
        <fullName evidence="4">Carboxylic ester hydrolase</fullName>
        <ecNumber evidence="4">3.1.1.-</ecNumber>
    </recommendedName>
</protein>
<feature type="active site" description="Charge relay system" evidence="3">
    <location>
        <position position="416"/>
    </location>
</feature>
<reference evidence="7" key="1">
    <citation type="submission" date="2022-10" db="EMBL/GenBank/DDBJ databases">
        <title>The complete genomes of actinobacterial strains from the NBC collection.</title>
        <authorList>
            <person name="Joergensen T.S."/>
            <person name="Alvarez Arevalo M."/>
            <person name="Sterndorff E.B."/>
            <person name="Faurdal D."/>
            <person name="Vuksanovic O."/>
            <person name="Mourched A.-S."/>
            <person name="Charusanti P."/>
            <person name="Shaw S."/>
            <person name="Blin K."/>
            <person name="Weber T."/>
        </authorList>
    </citation>
    <scope>NUCLEOTIDE SEQUENCE</scope>
    <source>
        <strain evidence="7">NBC_01401</strain>
    </source>
</reference>
<dbReference type="Pfam" id="PF00135">
    <property type="entry name" value="COesterase"/>
    <property type="match status" value="1"/>
</dbReference>
<evidence type="ECO:0000256" key="4">
    <source>
        <dbReference type="RuleBase" id="RU361235"/>
    </source>
</evidence>
<dbReference type="Gene3D" id="3.40.50.1820">
    <property type="entry name" value="alpha/beta hydrolase"/>
    <property type="match status" value="1"/>
</dbReference>
<dbReference type="InterPro" id="IPR000997">
    <property type="entry name" value="Cholinesterase"/>
</dbReference>
<evidence type="ECO:0000256" key="5">
    <source>
        <dbReference type="SAM" id="MobiDB-lite"/>
    </source>
</evidence>
<dbReference type="PRINTS" id="PR00878">
    <property type="entry name" value="CHOLNESTRASE"/>
</dbReference>
<comment type="similarity">
    <text evidence="1 4">Belongs to the type-B carboxylesterase/lipase family.</text>
</comment>
<dbReference type="SUPFAM" id="SSF53474">
    <property type="entry name" value="alpha/beta-Hydrolases"/>
    <property type="match status" value="1"/>
</dbReference>
<evidence type="ECO:0000256" key="3">
    <source>
        <dbReference type="PIRSR" id="PIRSR600997-1"/>
    </source>
</evidence>
<proteinExistence type="inferred from homology"/>
<organism evidence="7">
    <name type="scientific">Streptomyces sp. NBC_01401</name>
    <dbReference type="NCBI Taxonomy" id="2903854"/>
    <lineage>
        <taxon>Bacteria</taxon>
        <taxon>Bacillati</taxon>
        <taxon>Actinomycetota</taxon>
        <taxon>Actinomycetes</taxon>
        <taxon>Kitasatosporales</taxon>
        <taxon>Streptomycetaceae</taxon>
        <taxon>Streptomyces</taxon>
    </lineage>
</organism>
<evidence type="ECO:0000256" key="1">
    <source>
        <dbReference type="ARBA" id="ARBA00005964"/>
    </source>
</evidence>
<feature type="active site" description="Charge relay system" evidence="3">
    <location>
        <position position="318"/>
    </location>
</feature>
<gene>
    <name evidence="7" type="ORF">OG626_05940</name>
</gene>
<accession>A0AAU3GPR0</accession>
<dbReference type="PANTHER" id="PTHR11559">
    <property type="entry name" value="CARBOXYLESTERASE"/>
    <property type="match status" value="1"/>
</dbReference>
<dbReference type="InterPro" id="IPR019826">
    <property type="entry name" value="Carboxylesterase_B_AS"/>
</dbReference>
<evidence type="ECO:0000259" key="6">
    <source>
        <dbReference type="Pfam" id="PF00135"/>
    </source>
</evidence>
<dbReference type="InterPro" id="IPR002018">
    <property type="entry name" value="CarbesteraseB"/>
</dbReference>
<dbReference type="EC" id="3.1.1.-" evidence="4"/>
<dbReference type="EMBL" id="CP109535">
    <property type="protein sequence ID" value="WTY94466.1"/>
    <property type="molecule type" value="Genomic_DNA"/>
</dbReference>
<name>A0AAU3GPR0_9ACTN</name>
<dbReference type="AlphaFoldDB" id="A0AAU3GPR0"/>
<dbReference type="GO" id="GO:0004104">
    <property type="term" value="F:cholinesterase activity"/>
    <property type="evidence" value="ECO:0007669"/>
    <property type="project" value="InterPro"/>
</dbReference>
<dbReference type="InterPro" id="IPR050309">
    <property type="entry name" value="Type-B_Carboxylest/Lipase"/>
</dbReference>
<keyword evidence="2 4" id="KW-0378">Hydrolase</keyword>
<feature type="active site" description="Acyl-ester intermediate" evidence="3">
    <location>
        <position position="195"/>
    </location>
</feature>
<evidence type="ECO:0000256" key="2">
    <source>
        <dbReference type="ARBA" id="ARBA00022801"/>
    </source>
</evidence>